<evidence type="ECO:0000259" key="1">
    <source>
        <dbReference type="Pfam" id="PF04149"/>
    </source>
</evidence>
<evidence type="ECO:0000313" key="2">
    <source>
        <dbReference type="EMBL" id="MBB4932971.1"/>
    </source>
</evidence>
<dbReference type="InterPro" id="IPR007278">
    <property type="entry name" value="DUF397"/>
</dbReference>
<organism evidence="2 3">
    <name type="scientific">Lipingzhangella halophila</name>
    <dbReference type="NCBI Taxonomy" id="1783352"/>
    <lineage>
        <taxon>Bacteria</taxon>
        <taxon>Bacillati</taxon>
        <taxon>Actinomycetota</taxon>
        <taxon>Actinomycetes</taxon>
        <taxon>Streptosporangiales</taxon>
        <taxon>Nocardiopsidaceae</taxon>
        <taxon>Lipingzhangella</taxon>
    </lineage>
</organism>
<dbReference type="RefSeq" id="WP_184580664.1">
    <property type="nucleotide sequence ID" value="NZ_JACHJT010000001.1"/>
</dbReference>
<proteinExistence type="predicted"/>
<reference evidence="2 3" key="1">
    <citation type="submission" date="2020-08" db="EMBL/GenBank/DDBJ databases">
        <title>Sequencing the genomes of 1000 actinobacteria strains.</title>
        <authorList>
            <person name="Klenk H.-P."/>
        </authorList>
    </citation>
    <scope>NUCLEOTIDE SEQUENCE [LARGE SCALE GENOMIC DNA]</scope>
    <source>
        <strain evidence="2 3">DSM 102030</strain>
    </source>
</reference>
<feature type="domain" description="DUF397" evidence="1">
    <location>
        <begin position="3"/>
        <end position="54"/>
    </location>
</feature>
<dbReference type="Pfam" id="PF04149">
    <property type="entry name" value="DUF397"/>
    <property type="match status" value="1"/>
</dbReference>
<name>A0A7W7W3N3_9ACTN</name>
<accession>A0A7W7W3N3</accession>
<comment type="caution">
    <text evidence="2">The sequence shown here is derived from an EMBL/GenBank/DDBJ whole genome shotgun (WGS) entry which is preliminary data.</text>
</comment>
<evidence type="ECO:0000313" key="3">
    <source>
        <dbReference type="Proteomes" id="UP000523007"/>
    </source>
</evidence>
<dbReference type="EMBL" id="JACHJT010000001">
    <property type="protein sequence ID" value="MBB4932971.1"/>
    <property type="molecule type" value="Genomic_DNA"/>
</dbReference>
<protein>
    <recommendedName>
        <fullName evidence="1">DUF397 domain-containing protein</fullName>
    </recommendedName>
</protein>
<keyword evidence="3" id="KW-1185">Reference proteome</keyword>
<dbReference type="AlphaFoldDB" id="A0A7W7W3N3"/>
<gene>
    <name evidence="2" type="ORF">F4561_003791</name>
</gene>
<sequence>MSEWHKSSYSGATNECLEVREQVTEVAVRDTQHRHLGHLSFPSPEWSAFVREVKDGRI</sequence>
<dbReference type="Proteomes" id="UP000523007">
    <property type="component" value="Unassembled WGS sequence"/>
</dbReference>